<dbReference type="EC" id="3.1.11.6" evidence="6"/>
<evidence type="ECO:0000256" key="4">
    <source>
        <dbReference type="ARBA" id="ARBA00022801"/>
    </source>
</evidence>
<reference evidence="7" key="2">
    <citation type="journal article" date="2021" name="PeerJ">
        <title>Extensive microbial diversity within the chicken gut microbiome revealed by metagenomics and culture.</title>
        <authorList>
            <person name="Gilroy R."/>
            <person name="Ravi A."/>
            <person name="Getino M."/>
            <person name="Pursley I."/>
            <person name="Horton D.L."/>
            <person name="Alikhan N.F."/>
            <person name="Baker D."/>
            <person name="Gharbi K."/>
            <person name="Hall N."/>
            <person name="Watson M."/>
            <person name="Adriaenssens E.M."/>
            <person name="Foster-Nyarko E."/>
            <person name="Jarju S."/>
            <person name="Secka A."/>
            <person name="Antonio M."/>
            <person name="Oren A."/>
            <person name="Chaudhuri R.R."/>
            <person name="La Ragione R."/>
            <person name="Hildebrand F."/>
            <person name="Pallen M.J."/>
        </authorList>
    </citation>
    <scope>NUCLEOTIDE SEQUENCE</scope>
    <source>
        <strain evidence="7">10037</strain>
    </source>
</reference>
<evidence type="ECO:0000256" key="2">
    <source>
        <dbReference type="ARBA" id="ARBA00022490"/>
    </source>
</evidence>
<comment type="similarity">
    <text evidence="1">Belongs to the XseB family.</text>
</comment>
<dbReference type="EMBL" id="JADIME010000018">
    <property type="protein sequence ID" value="MBO8464705.1"/>
    <property type="molecule type" value="Genomic_DNA"/>
</dbReference>
<dbReference type="SUPFAM" id="SSF116842">
    <property type="entry name" value="XseB-like"/>
    <property type="match status" value="1"/>
</dbReference>
<evidence type="ECO:0000313" key="8">
    <source>
        <dbReference type="Proteomes" id="UP000823597"/>
    </source>
</evidence>
<evidence type="ECO:0000313" key="7">
    <source>
        <dbReference type="EMBL" id="MBO8464705.1"/>
    </source>
</evidence>
<dbReference type="GO" id="GO:0009318">
    <property type="term" value="C:exodeoxyribonuclease VII complex"/>
    <property type="evidence" value="ECO:0007669"/>
    <property type="project" value="UniProtKB-UniRule"/>
</dbReference>
<sequence>MGKEKNFDYEKSVKKVEEILSRLESPDLPVTSAGALINEAMGLINGCRSYLRDLEGSCMSGFREVDSLRQDM</sequence>
<proteinExistence type="inferred from homology"/>
<evidence type="ECO:0000256" key="3">
    <source>
        <dbReference type="ARBA" id="ARBA00022722"/>
    </source>
</evidence>
<keyword evidence="4 7" id="KW-0378">Hydrolase</keyword>
<dbReference type="Gene3D" id="1.10.287.1040">
    <property type="entry name" value="Exonuclease VII, small subunit"/>
    <property type="match status" value="1"/>
</dbReference>
<comment type="caution">
    <text evidence="7">The sequence shown here is derived from an EMBL/GenBank/DDBJ whole genome shotgun (WGS) entry which is preliminary data.</text>
</comment>
<organism evidence="7 8">
    <name type="scientific">Candidatus Merdivivens pullistercoris</name>
    <dbReference type="NCBI Taxonomy" id="2840873"/>
    <lineage>
        <taxon>Bacteria</taxon>
        <taxon>Pseudomonadati</taxon>
        <taxon>Bacteroidota</taxon>
        <taxon>Bacteroidia</taxon>
        <taxon>Bacteroidales</taxon>
        <taxon>Muribaculaceae</taxon>
        <taxon>Muribaculaceae incertae sedis</taxon>
        <taxon>Candidatus Merdivivens</taxon>
    </lineage>
</organism>
<evidence type="ECO:0000256" key="5">
    <source>
        <dbReference type="ARBA" id="ARBA00022839"/>
    </source>
</evidence>
<dbReference type="InterPro" id="IPR003761">
    <property type="entry name" value="Exonuc_VII_S"/>
</dbReference>
<keyword evidence="2" id="KW-0963">Cytoplasm</keyword>
<reference evidence="7" key="1">
    <citation type="submission" date="2020-10" db="EMBL/GenBank/DDBJ databases">
        <authorList>
            <person name="Gilroy R."/>
        </authorList>
    </citation>
    <scope>NUCLEOTIDE SEQUENCE</scope>
    <source>
        <strain evidence="7">10037</strain>
    </source>
</reference>
<dbReference type="GO" id="GO:0006308">
    <property type="term" value="P:DNA catabolic process"/>
    <property type="evidence" value="ECO:0007669"/>
    <property type="project" value="UniProtKB-UniRule"/>
</dbReference>
<evidence type="ECO:0000256" key="1">
    <source>
        <dbReference type="ARBA" id="ARBA00009998"/>
    </source>
</evidence>
<dbReference type="Proteomes" id="UP000823597">
    <property type="component" value="Unassembled WGS sequence"/>
</dbReference>
<dbReference type="GO" id="GO:0008855">
    <property type="term" value="F:exodeoxyribonuclease VII activity"/>
    <property type="evidence" value="ECO:0007669"/>
    <property type="project" value="UniProtKB-UniRule"/>
</dbReference>
<dbReference type="InterPro" id="IPR037004">
    <property type="entry name" value="Exonuc_VII_ssu_sf"/>
</dbReference>
<dbReference type="AlphaFoldDB" id="A0A9D9N966"/>
<keyword evidence="5" id="KW-0269">Exonuclease</keyword>
<evidence type="ECO:0000256" key="6">
    <source>
        <dbReference type="NCBIfam" id="TIGR01280"/>
    </source>
</evidence>
<dbReference type="NCBIfam" id="TIGR01280">
    <property type="entry name" value="xseB"/>
    <property type="match status" value="1"/>
</dbReference>
<keyword evidence="3" id="KW-0540">Nuclease</keyword>
<name>A0A9D9N966_9BACT</name>
<dbReference type="Pfam" id="PF02609">
    <property type="entry name" value="Exonuc_VII_S"/>
    <property type="match status" value="1"/>
</dbReference>
<accession>A0A9D9N966</accession>
<gene>
    <name evidence="7" type="primary">xseB</name>
    <name evidence="7" type="ORF">IAB93_01755</name>
</gene>
<protein>
    <recommendedName>
        <fullName evidence="6">Exodeoxyribonuclease VII small subunit</fullName>
        <ecNumber evidence="6">3.1.11.6</ecNumber>
    </recommendedName>
</protein>